<protein>
    <submittedName>
        <fullName evidence="2">Uncharacterized protein</fullName>
    </submittedName>
</protein>
<dbReference type="AlphaFoldDB" id="A0A0G4FSS0"/>
<reference evidence="2 3" key="1">
    <citation type="submission" date="2014-11" db="EMBL/GenBank/DDBJ databases">
        <authorList>
            <person name="Zhu J."/>
            <person name="Qi W."/>
            <person name="Song R."/>
        </authorList>
    </citation>
    <scope>NUCLEOTIDE SEQUENCE [LARGE SCALE GENOMIC DNA]</scope>
</reference>
<sequence>MTKQKKGSRQGNKRKRDGNRNQRSQQQEGGFSYYAPPLHSNDAADDSQDDNKKPRLSLIPNSEVMKQQARGQRFGTGPAASAFPSVPSPHQGDRRRIFYDSPRKRIVTTEDDLRAQLSHRPGMRRGGSNEGVSEAVDGAGERYGHMDMLPGQQPSPLVNKDGVLRHMGISERGRDRPAAAWAASSQSRRGSHEWPSQDTPRGASPAQTTAEPAAPPPPAEAASLDEQPAAAREADQPDHVAAQPSQASDEDAGGEEEQETMQDDATAEEAEEDEQDGPQAADEAAAEASADEHGAPSGAAEEGMDGQTDGNDGPLDRDTATGEPPRQHQQAMQNGDSPVGKADDGSRVPAGPPDVNGVHHVTDAPRQGPSGDSPTSLPRPPILEHRAPSADKGMAEGDTSPASQRDGVLLSVRTSVRAPEGAVATVPVVMEFQALKGQKIVRQSPGMTLEALIERYLRPRVTTQPIRVFLAQSHPHVEEALYFRLGDLPRVRVDELGGEWGIRLKFEIDPWYT</sequence>
<proteinExistence type="predicted"/>
<feature type="compositionally biased region" description="Low complexity" evidence="1">
    <location>
        <begin position="277"/>
        <end position="288"/>
    </location>
</feature>
<dbReference type="VEuPathDB" id="CryptoDB:Vbra_21623"/>
<dbReference type="Proteomes" id="UP000041254">
    <property type="component" value="Unassembled WGS sequence"/>
</dbReference>
<feature type="compositionally biased region" description="Low complexity" evidence="1">
    <location>
        <begin position="203"/>
        <end position="212"/>
    </location>
</feature>
<name>A0A0G4FSS0_VITBC</name>
<feature type="compositionally biased region" description="Basic and acidic residues" evidence="1">
    <location>
        <begin position="162"/>
        <end position="177"/>
    </location>
</feature>
<feature type="compositionally biased region" description="Low complexity" evidence="1">
    <location>
        <begin position="178"/>
        <end position="188"/>
    </location>
</feature>
<dbReference type="InParanoid" id="A0A0G4FSS0"/>
<evidence type="ECO:0000313" key="3">
    <source>
        <dbReference type="Proteomes" id="UP000041254"/>
    </source>
</evidence>
<keyword evidence="3" id="KW-1185">Reference proteome</keyword>
<evidence type="ECO:0000313" key="2">
    <source>
        <dbReference type="EMBL" id="CEM17337.1"/>
    </source>
</evidence>
<feature type="compositionally biased region" description="Basic and acidic residues" evidence="1">
    <location>
        <begin position="91"/>
        <end position="114"/>
    </location>
</feature>
<gene>
    <name evidence="2" type="ORF">Vbra_21623</name>
</gene>
<dbReference type="EMBL" id="CDMY01000488">
    <property type="protein sequence ID" value="CEM17337.1"/>
    <property type="molecule type" value="Genomic_DNA"/>
</dbReference>
<feature type="compositionally biased region" description="Low complexity" evidence="1">
    <location>
        <begin position="78"/>
        <end position="89"/>
    </location>
</feature>
<accession>A0A0G4FSS0</accession>
<organism evidence="2 3">
    <name type="scientific">Vitrella brassicaformis (strain CCMP3155)</name>
    <dbReference type="NCBI Taxonomy" id="1169540"/>
    <lineage>
        <taxon>Eukaryota</taxon>
        <taxon>Sar</taxon>
        <taxon>Alveolata</taxon>
        <taxon>Colpodellida</taxon>
        <taxon>Vitrellaceae</taxon>
        <taxon>Vitrella</taxon>
    </lineage>
</organism>
<feature type="compositionally biased region" description="Basic and acidic residues" evidence="1">
    <location>
        <begin position="382"/>
        <end position="395"/>
    </location>
</feature>
<feature type="compositionally biased region" description="Polar residues" evidence="1">
    <location>
        <begin position="327"/>
        <end position="336"/>
    </location>
</feature>
<feature type="compositionally biased region" description="Acidic residues" evidence="1">
    <location>
        <begin position="248"/>
        <end position="276"/>
    </location>
</feature>
<feature type="compositionally biased region" description="Basic residues" evidence="1">
    <location>
        <begin position="1"/>
        <end position="17"/>
    </location>
</feature>
<evidence type="ECO:0000256" key="1">
    <source>
        <dbReference type="SAM" id="MobiDB-lite"/>
    </source>
</evidence>
<feature type="region of interest" description="Disordered" evidence="1">
    <location>
        <begin position="1"/>
        <end position="406"/>
    </location>
</feature>